<dbReference type="EMBL" id="BMAV01003592">
    <property type="protein sequence ID" value="GFY43304.1"/>
    <property type="molecule type" value="Genomic_DNA"/>
</dbReference>
<evidence type="ECO:0000313" key="2">
    <source>
        <dbReference type="EMBL" id="GFY43304.1"/>
    </source>
</evidence>
<sequence>MSHEDKRDCWKGPLKTAGSRHCKVTRTSDINIFHVQFTQQPDPPQQPDFRLHDPPSPQLPDLPFRLPTTPQIPDSPLPDPPPPDSPPQLLILHNFLILHNNCLYNNGLHSNCQI</sequence>
<name>A0A8X6WZJ3_9ARAC</name>
<comment type="caution">
    <text evidence="2">The sequence shown here is derived from an EMBL/GenBank/DDBJ whole genome shotgun (WGS) entry which is preliminary data.</text>
</comment>
<accession>A0A8X6WZJ3</accession>
<evidence type="ECO:0000256" key="1">
    <source>
        <dbReference type="SAM" id="MobiDB-lite"/>
    </source>
</evidence>
<protein>
    <submittedName>
        <fullName evidence="2">Uncharacterized protein</fullName>
    </submittedName>
</protein>
<gene>
    <name evidence="2" type="ORF">TNIN_218811</name>
</gene>
<keyword evidence="3" id="KW-1185">Reference proteome</keyword>
<dbReference type="Proteomes" id="UP000886998">
    <property type="component" value="Unassembled WGS sequence"/>
</dbReference>
<evidence type="ECO:0000313" key="3">
    <source>
        <dbReference type="Proteomes" id="UP000886998"/>
    </source>
</evidence>
<proteinExistence type="predicted"/>
<dbReference type="AlphaFoldDB" id="A0A8X6WZJ3"/>
<reference evidence="2" key="1">
    <citation type="submission" date="2020-08" db="EMBL/GenBank/DDBJ databases">
        <title>Multicomponent nature underlies the extraordinary mechanical properties of spider dragline silk.</title>
        <authorList>
            <person name="Kono N."/>
            <person name="Nakamura H."/>
            <person name="Mori M."/>
            <person name="Yoshida Y."/>
            <person name="Ohtoshi R."/>
            <person name="Malay A.D."/>
            <person name="Moran D.A.P."/>
            <person name="Tomita M."/>
            <person name="Numata K."/>
            <person name="Arakawa K."/>
        </authorList>
    </citation>
    <scope>NUCLEOTIDE SEQUENCE</scope>
</reference>
<feature type="region of interest" description="Disordered" evidence="1">
    <location>
        <begin position="38"/>
        <end position="89"/>
    </location>
</feature>
<organism evidence="2 3">
    <name type="scientific">Trichonephila inaurata madagascariensis</name>
    <dbReference type="NCBI Taxonomy" id="2747483"/>
    <lineage>
        <taxon>Eukaryota</taxon>
        <taxon>Metazoa</taxon>
        <taxon>Ecdysozoa</taxon>
        <taxon>Arthropoda</taxon>
        <taxon>Chelicerata</taxon>
        <taxon>Arachnida</taxon>
        <taxon>Araneae</taxon>
        <taxon>Araneomorphae</taxon>
        <taxon>Entelegynae</taxon>
        <taxon>Araneoidea</taxon>
        <taxon>Nephilidae</taxon>
        <taxon>Trichonephila</taxon>
        <taxon>Trichonephila inaurata</taxon>
    </lineage>
</organism>
<feature type="compositionally biased region" description="Pro residues" evidence="1">
    <location>
        <begin position="73"/>
        <end position="86"/>
    </location>
</feature>